<accession>A0ACC3DMT2</accession>
<proteinExistence type="predicted"/>
<sequence length="548" mass="62742">MLDVGGWQSIAGYTNHDDAMFHQQQHVQRPSIDAQLPIESIEQPTSVESTTTYRSPLSASTESTYPTVIVSPAGREIPVKLQSYQPPRSGGATHRPSVSHKVSSKRVGGRALGSHLDPEKAARTKAMREQGSCWLCCLQRDSCTPGPICDRCSKRNSRPQSDHGLGCDRTKLADLRDQFLPDLITAQHQPHALKSFVAEHVGRWLGQTVRVKIQLIWNMPKINCEMYEFEPKTNELEHQLQYSFNRATGAQEVVQKRSPPMAMTQIENSDRKQYDNFLNEVVAHFMPAFARRRYGCESDDFQLRLLKLMISLKEQERGKEEQDLMRQVFRLLVAKYIMARTATIADEDREATLRQLRSYRGGMYDEGNCSPRMANRQLKYLFLKLETDILTDVLKWLQQILRSSKGGNKWTSAFVAILGLAMVHEDTQRMVHVHSDSQWKRGHVGQGEAQRRAEEACRAIDERFGFVMTLFRWKYNRTFNPLRDVGDAKTLGCLGERVGGFVKDVHALIMEKHDYLMLRQHVPIATENPSRYTSRLVARFLLSFWSPC</sequence>
<organism evidence="1 2">
    <name type="scientific">Coniosporium uncinatum</name>
    <dbReference type="NCBI Taxonomy" id="93489"/>
    <lineage>
        <taxon>Eukaryota</taxon>
        <taxon>Fungi</taxon>
        <taxon>Dikarya</taxon>
        <taxon>Ascomycota</taxon>
        <taxon>Pezizomycotina</taxon>
        <taxon>Dothideomycetes</taxon>
        <taxon>Dothideomycetes incertae sedis</taxon>
        <taxon>Coniosporium</taxon>
    </lineage>
</organism>
<reference evidence="1" key="1">
    <citation type="submission" date="2024-09" db="EMBL/GenBank/DDBJ databases">
        <title>Black Yeasts Isolated from many extreme environments.</title>
        <authorList>
            <person name="Coleine C."/>
            <person name="Stajich J.E."/>
            <person name="Selbmann L."/>
        </authorList>
    </citation>
    <scope>NUCLEOTIDE SEQUENCE</scope>
    <source>
        <strain evidence="1">CCFEE 5737</strain>
    </source>
</reference>
<gene>
    <name evidence="1" type="ORF">LTS18_008764</name>
</gene>
<dbReference type="EMBL" id="JAWDJW010002319">
    <property type="protein sequence ID" value="KAK3077976.1"/>
    <property type="molecule type" value="Genomic_DNA"/>
</dbReference>
<evidence type="ECO:0000313" key="1">
    <source>
        <dbReference type="EMBL" id="KAK3077976.1"/>
    </source>
</evidence>
<evidence type="ECO:0000313" key="2">
    <source>
        <dbReference type="Proteomes" id="UP001186974"/>
    </source>
</evidence>
<keyword evidence="2" id="KW-1185">Reference proteome</keyword>
<dbReference type="Proteomes" id="UP001186974">
    <property type="component" value="Unassembled WGS sequence"/>
</dbReference>
<name>A0ACC3DMT2_9PEZI</name>
<protein>
    <submittedName>
        <fullName evidence="1">Uncharacterized protein</fullName>
    </submittedName>
</protein>
<comment type="caution">
    <text evidence="1">The sequence shown here is derived from an EMBL/GenBank/DDBJ whole genome shotgun (WGS) entry which is preliminary data.</text>
</comment>